<feature type="compositionally biased region" description="Polar residues" evidence="6">
    <location>
        <begin position="63"/>
        <end position="74"/>
    </location>
</feature>
<dbReference type="Pfam" id="PF00412">
    <property type="entry name" value="LIM"/>
    <property type="match status" value="2"/>
</dbReference>
<evidence type="ECO:0000256" key="5">
    <source>
        <dbReference type="PROSITE-ProRule" id="PRU00125"/>
    </source>
</evidence>
<dbReference type="SMART" id="SM00132">
    <property type="entry name" value="LIM"/>
    <property type="match status" value="2"/>
</dbReference>
<dbReference type="InterPro" id="IPR001781">
    <property type="entry name" value="Znf_LIM"/>
</dbReference>
<dbReference type="GO" id="GO:0003712">
    <property type="term" value="F:transcription coregulator activity"/>
    <property type="evidence" value="ECO:0007669"/>
    <property type="project" value="TreeGrafter"/>
</dbReference>
<dbReference type="PANTHER" id="PTHR24205:SF16">
    <property type="entry name" value="GH01042P-RELATED"/>
    <property type="match status" value="1"/>
</dbReference>
<feature type="compositionally biased region" description="Polar residues" evidence="6">
    <location>
        <begin position="330"/>
        <end position="355"/>
    </location>
</feature>
<dbReference type="GeneID" id="89971722"/>
<dbReference type="PROSITE" id="PS00478">
    <property type="entry name" value="LIM_DOMAIN_1"/>
    <property type="match status" value="2"/>
</dbReference>
<keyword evidence="9" id="KW-1185">Reference proteome</keyword>
<dbReference type="SUPFAM" id="SSF57716">
    <property type="entry name" value="Glucocorticoid receptor-like (DNA-binding domain)"/>
    <property type="match status" value="1"/>
</dbReference>
<dbReference type="GO" id="GO:0030695">
    <property type="term" value="F:GTPase regulator activity"/>
    <property type="evidence" value="ECO:0007669"/>
    <property type="project" value="UniProtKB-ARBA"/>
</dbReference>
<evidence type="ECO:0000313" key="9">
    <source>
        <dbReference type="Proteomes" id="UP001358417"/>
    </source>
</evidence>
<dbReference type="Gene3D" id="2.10.110.10">
    <property type="entry name" value="Cysteine Rich Protein"/>
    <property type="match status" value="2"/>
</dbReference>
<dbReference type="EMBL" id="JAVRRD010000016">
    <property type="protein sequence ID" value="KAK5050976.1"/>
    <property type="molecule type" value="Genomic_DNA"/>
</dbReference>
<keyword evidence="1 5" id="KW-0479">Metal-binding</keyword>
<proteinExistence type="predicted"/>
<accession>A0AAV9N797</accession>
<evidence type="ECO:0000256" key="3">
    <source>
        <dbReference type="ARBA" id="ARBA00022833"/>
    </source>
</evidence>
<gene>
    <name evidence="8" type="ORF">LTR84_003535</name>
</gene>
<feature type="compositionally biased region" description="Basic and acidic residues" evidence="6">
    <location>
        <begin position="164"/>
        <end position="182"/>
    </location>
</feature>
<dbReference type="GO" id="GO:0046872">
    <property type="term" value="F:metal ion binding"/>
    <property type="evidence" value="ECO:0007669"/>
    <property type="project" value="UniProtKB-KW"/>
</dbReference>
<protein>
    <recommendedName>
        <fullName evidence="7">LIM zinc-binding domain-containing protein</fullName>
    </recommendedName>
</protein>
<dbReference type="CDD" id="cd08368">
    <property type="entry name" value="LIM"/>
    <property type="match status" value="1"/>
</dbReference>
<feature type="compositionally biased region" description="Polar residues" evidence="6">
    <location>
        <begin position="597"/>
        <end position="621"/>
    </location>
</feature>
<dbReference type="AlphaFoldDB" id="A0AAV9N797"/>
<reference evidence="8 9" key="1">
    <citation type="submission" date="2023-08" db="EMBL/GenBank/DDBJ databases">
        <title>Black Yeasts Isolated from many extreme environments.</title>
        <authorList>
            <person name="Coleine C."/>
            <person name="Stajich J.E."/>
            <person name="Selbmann L."/>
        </authorList>
    </citation>
    <scope>NUCLEOTIDE SEQUENCE [LARGE SCALE GENOMIC DNA]</scope>
    <source>
        <strain evidence="8 9">CCFEE 5792</strain>
    </source>
</reference>
<evidence type="ECO:0000313" key="8">
    <source>
        <dbReference type="EMBL" id="KAK5050976.1"/>
    </source>
</evidence>
<feature type="region of interest" description="Disordered" evidence="6">
    <location>
        <begin position="37"/>
        <end position="445"/>
    </location>
</feature>
<sequence length="814" mass="87497">MEAMDLPTRSASFRPVIKCSQCGSDIALDAVAAHQCSTTSPTSSTAFPPLSTSSTIPPPLPRTDSSNSLKNIRQQRPLLPKIDPAAAFRPPVYPGELTPGSSGHSSMVSPLSASSGSRSPFSNLRKGSLPGPRRPPSPELTNLDCAFPPFPTANKPVASKRRERAVTQHSDSKRSRSRDTSRNFRQPKLAPPPLARAATSDNFAQIPPERPNPDKYSRPSTASSHRNASISTNGESTKASNDELGDSVDLSHSQTLSRTGDQHDTTNNMPFSAPLSKTATEPDLSRGRAMDPNLNAFDFGDTQNEPLSQSHAAAPSGVAEPSYKSKRPSPINSDRQASALPQLNGPTTPQPTSAGVFSKSLGRLFGRRRSQSATSRREVARQALSDEPDEYTVQPMDRPALSPNSERSLITGEPSPTTIPSPLRSPAPASSVEEALRQLSGHEESLSTLETQAAASMAAPVVVVEPAQEAGSTSILSTSPEVVDRAALPVIMEMETEARLRNSHDVQRASIDSASSYGSVGFSEHSISTRSSSPQADAPSASSVEGAYSSLVKAADADVPAPLRPRVPTVPALAPGPMLEVEPLKKGRSSFIEETEGPQNDIPNVLVTPTSNKDAVASNASEPEPSWAPRSTSKGTAPNKGICRGCNQTIQSTQKSVSSADGRLSGRYHKECFVCWMCKSPFPTAEFYVYSDHPYCGHHYHELEDSLCATCGLGIEGLYMETHNVAGRGREKHHPDCLKCTTCQVRLDHDYFELSGKVYCERDAFRLATMPKPHENAPTRPSPLIREYISSGDPGLIKGRNFPERRITRLMNMT</sequence>
<dbReference type="PANTHER" id="PTHR24205">
    <property type="entry name" value="FOUR AND A HALF LIM DOMAINS PROTEIN"/>
    <property type="match status" value="1"/>
</dbReference>
<evidence type="ECO:0000256" key="1">
    <source>
        <dbReference type="ARBA" id="ARBA00022723"/>
    </source>
</evidence>
<name>A0AAV9N797_9EURO</name>
<feature type="domain" description="LIM zinc-binding" evidence="7">
    <location>
        <begin position="641"/>
        <end position="706"/>
    </location>
</feature>
<keyword evidence="2" id="KW-0677">Repeat</keyword>
<feature type="compositionally biased region" description="Polar residues" evidence="6">
    <location>
        <begin position="250"/>
        <end position="279"/>
    </location>
</feature>
<feature type="compositionally biased region" description="Polar residues" evidence="6">
    <location>
        <begin position="218"/>
        <end position="239"/>
    </location>
</feature>
<evidence type="ECO:0000259" key="7">
    <source>
        <dbReference type="PROSITE" id="PS50023"/>
    </source>
</evidence>
<feature type="compositionally biased region" description="Polar residues" evidence="6">
    <location>
        <begin position="301"/>
        <end position="311"/>
    </location>
</feature>
<dbReference type="PROSITE" id="PS50023">
    <property type="entry name" value="LIM_DOMAIN_2"/>
    <property type="match status" value="2"/>
</dbReference>
<dbReference type="RefSeq" id="XP_064705476.1">
    <property type="nucleotide sequence ID" value="XM_064847123.1"/>
</dbReference>
<feature type="compositionally biased region" description="Low complexity" evidence="6">
    <location>
        <begin position="109"/>
        <end position="131"/>
    </location>
</feature>
<feature type="domain" description="LIM zinc-binding" evidence="7">
    <location>
        <begin position="709"/>
        <end position="770"/>
    </location>
</feature>
<evidence type="ECO:0000256" key="2">
    <source>
        <dbReference type="ARBA" id="ARBA00022737"/>
    </source>
</evidence>
<feature type="region of interest" description="Disordered" evidence="6">
    <location>
        <begin position="593"/>
        <end position="639"/>
    </location>
</feature>
<feature type="compositionally biased region" description="Low complexity" evidence="6">
    <location>
        <begin position="37"/>
        <end position="55"/>
    </location>
</feature>
<feature type="region of interest" description="Disordered" evidence="6">
    <location>
        <begin position="514"/>
        <end position="542"/>
    </location>
</feature>
<dbReference type="GO" id="GO:0005634">
    <property type="term" value="C:nucleus"/>
    <property type="evidence" value="ECO:0007669"/>
    <property type="project" value="TreeGrafter"/>
</dbReference>
<feature type="compositionally biased region" description="Polar residues" evidence="6">
    <location>
        <begin position="99"/>
        <end position="108"/>
    </location>
</feature>
<keyword evidence="4 5" id="KW-0440">LIM domain</keyword>
<comment type="caution">
    <text evidence="8">The sequence shown here is derived from an EMBL/GenBank/DDBJ whole genome shotgun (WGS) entry which is preliminary data.</text>
</comment>
<feature type="compositionally biased region" description="Polar residues" evidence="6">
    <location>
        <begin position="402"/>
        <end position="416"/>
    </location>
</feature>
<dbReference type="CDD" id="cd09397">
    <property type="entry name" value="LIM1_UF1"/>
    <property type="match status" value="1"/>
</dbReference>
<organism evidence="8 9">
    <name type="scientific">Exophiala bonariae</name>
    <dbReference type="NCBI Taxonomy" id="1690606"/>
    <lineage>
        <taxon>Eukaryota</taxon>
        <taxon>Fungi</taxon>
        <taxon>Dikarya</taxon>
        <taxon>Ascomycota</taxon>
        <taxon>Pezizomycotina</taxon>
        <taxon>Eurotiomycetes</taxon>
        <taxon>Chaetothyriomycetidae</taxon>
        <taxon>Chaetothyriales</taxon>
        <taxon>Herpotrichiellaceae</taxon>
        <taxon>Exophiala</taxon>
    </lineage>
</organism>
<feature type="compositionally biased region" description="Basic and acidic residues" evidence="6">
    <location>
        <begin position="434"/>
        <end position="445"/>
    </location>
</feature>
<keyword evidence="3 5" id="KW-0862">Zinc</keyword>
<dbReference type="Proteomes" id="UP001358417">
    <property type="component" value="Unassembled WGS sequence"/>
</dbReference>
<evidence type="ECO:0000256" key="6">
    <source>
        <dbReference type="SAM" id="MobiDB-lite"/>
    </source>
</evidence>
<evidence type="ECO:0000256" key="4">
    <source>
        <dbReference type="ARBA" id="ARBA00023038"/>
    </source>
</evidence>
<feature type="compositionally biased region" description="Low complexity" evidence="6">
    <location>
        <begin position="531"/>
        <end position="542"/>
    </location>
</feature>